<dbReference type="Gene3D" id="2.60.260.20">
    <property type="entry name" value="Urease metallochaperone UreE, N-terminal domain"/>
    <property type="match status" value="2"/>
</dbReference>
<keyword evidence="1" id="KW-0479">Metal-binding</keyword>
<dbReference type="CDD" id="cd06257">
    <property type="entry name" value="DnaJ"/>
    <property type="match status" value="1"/>
</dbReference>
<dbReference type="SUPFAM" id="SSF49493">
    <property type="entry name" value="HSP40/DnaJ peptide-binding domain"/>
    <property type="match status" value="2"/>
</dbReference>
<comment type="caution">
    <text evidence="7">The sequence shown here is derived from an EMBL/GenBank/DDBJ whole genome shotgun (WGS) entry which is preliminary data.</text>
</comment>
<protein>
    <recommendedName>
        <fullName evidence="6">J domain-containing protein</fullName>
    </recommendedName>
</protein>
<sequence>MAQDKDYYQILGVSRNASLDEIKKAYRDKARKHHPDIDKSSGAEERFKEINEAYQVLSDPQKKTAYDQFGSAAFNRGFSDWQPGPGGYTYRTYNQGGPSDSNFDSSFGGFTDPFDIFEMVFGSRSPFGQERRLSHYILPLDFLEAIKGCEKEIEVDGKRIKIRIPAGVDDGSEIKFKDFYVVCKIANHPQFRRRGFDIIVEKEIHYTQAALGDVISVPTIDGSVKIKIPSGTQPGTQIRLRGKGVFHPQITRRGDEYIIIKVKIPQKYSREEKKHLEDLWKIRNTERS</sequence>
<evidence type="ECO:0000256" key="2">
    <source>
        <dbReference type="ARBA" id="ARBA00022737"/>
    </source>
</evidence>
<dbReference type="InterPro" id="IPR001623">
    <property type="entry name" value="DnaJ_domain"/>
</dbReference>
<gene>
    <name evidence="7" type="ORF">A2Z23_00265</name>
</gene>
<evidence type="ECO:0000313" key="8">
    <source>
        <dbReference type="Proteomes" id="UP000176628"/>
    </source>
</evidence>
<dbReference type="SMART" id="SM00271">
    <property type="entry name" value="DnaJ"/>
    <property type="match status" value="1"/>
</dbReference>
<dbReference type="PANTHER" id="PTHR43096:SF52">
    <property type="entry name" value="DNAJ HOMOLOG 1, MITOCHONDRIAL-RELATED"/>
    <property type="match status" value="1"/>
</dbReference>
<evidence type="ECO:0000256" key="3">
    <source>
        <dbReference type="ARBA" id="ARBA00022771"/>
    </source>
</evidence>
<dbReference type="CDD" id="cd10747">
    <property type="entry name" value="DnaJ_C"/>
    <property type="match status" value="1"/>
</dbReference>
<proteinExistence type="predicted"/>
<dbReference type="PRINTS" id="PR00625">
    <property type="entry name" value="JDOMAIN"/>
</dbReference>
<keyword evidence="2" id="KW-0677">Repeat</keyword>
<evidence type="ECO:0000256" key="1">
    <source>
        <dbReference type="ARBA" id="ARBA00022723"/>
    </source>
</evidence>
<dbReference type="InterPro" id="IPR002939">
    <property type="entry name" value="DnaJ_C"/>
</dbReference>
<keyword evidence="5" id="KW-0143">Chaperone</keyword>
<evidence type="ECO:0000256" key="4">
    <source>
        <dbReference type="ARBA" id="ARBA00022833"/>
    </source>
</evidence>
<dbReference type="Pfam" id="PF00226">
    <property type="entry name" value="DnaJ"/>
    <property type="match status" value="1"/>
</dbReference>
<name>A0A1F5G3F0_9BACT</name>
<keyword evidence="4" id="KW-0862">Zinc</keyword>
<reference evidence="7 8" key="1">
    <citation type="journal article" date="2016" name="Nat. Commun.">
        <title>Thousands of microbial genomes shed light on interconnected biogeochemical processes in an aquifer system.</title>
        <authorList>
            <person name="Anantharaman K."/>
            <person name="Brown C.T."/>
            <person name="Hug L.A."/>
            <person name="Sharon I."/>
            <person name="Castelle C.J."/>
            <person name="Probst A.J."/>
            <person name="Thomas B.C."/>
            <person name="Singh A."/>
            <person name="Wilkins M.J."/>
            <person name="Karaoz U."/>
            <person name="Brodie E.L."/>
            <person name="Williams K.H."/>
            <person name="Hubbard S.S."/>
            <person name="Banfield J.F."/>
        </authorList>
    </citation>
    <scope>NUCLEOTIDE SEQUENCE [LARGE SCALE GENOMIC DNA]</scope>
</reference>
<dbReference type="InterPro" id="IPR008971">
    <property type="entry name" value="HSP40/DnaJ_pept-bd"/>
</dbReference>
<accession>A0A1F5G3F0</accession>
<dbReference type="GO" id="GO:0005737">
    <property type="term" value="C:cytoplasm"/>
    <property type="evidence" value="ECO:0007669"/>
    <property type="project" value="TreeGrafter"/>
</dbReference>
<dbReference type="Proteomes" id="UP000176628">
    <property type="component" value="Unassembled WGS sequence"/>
</dbReference>
<dbReference type="Pfam" id="PF01556">
    <property type="entry name" value="DnaJ_C"/>
    <property type="match status" value="1"/>
</dbReference>
<dbReference type="PANTHER" id="PTHR43096">
    <property type="entry name" value="DNAJ HOMOLOG 1, MITOCHONDRIAL-RELATED"/>
    <property type="match status" value="1"/>
</dbReference>
<dbReference type="GO" id="GO:0008270">
    <property type="term" value="F:zinc ion binding"/>
    <property type="evidence" value="ECO:0007669"/>
    <property type="project" value="UniProtKB-KW"/>
</dbReference>
<organism evidence="7 8">
    <name type="scientific">Candidatus Curtissbacteria bacterium RBG_16_39_7</name>
    <dbReference type="NCBI Taxonomy" id="1797707"/>
    <lineage>
        <taxon>Bacteria</taxon>
        <taxon>Candidatus Curtissiibacteriota</taxon>
    </lineage>
</organism>
<evidence type="ECO:0000256" key="5">
    <source>
        <dbReference type="ARBA" id="ARBA00023186"/>
    </source>
</evidence>
<dbReference type="SUPFAM" id="SSF46565">
    <property type="entry name" value="Chaperone J-domain"/>
    <property type="match status" value="1"/>
</dbReference>
<dbReference type="EMBL" id="MFAV01000020">
    <property type="protein sequence ID" value="OGD86335.1"/>
    <property type="molecule type" value="Genomic_DNA"/>
</dbReference>
<dbReference type="GO" id="GO:0042026">
    <property type="term" value="P:protein refolding"/>
    <property type="evidence" value="ECO:0007669"/>
    <property type="project" value="TreeGrafter"/>
</dbReference>
<keyword evidence="3" id="KW-0863">Zinc-finger</keyword>
<dbReference type="GO" id="GO:0051082">
    <property type="term" value="F:unfolded protein binding"/>
    <property type="evidence" value="ECO:0007669"/>
    <property type="project" value="InterPro"/>
</dbReference>
<evidence type="ECO:0000313" key="7">
    <source>
        <dbReference type="EMBL" id="OGD86335.1"/>
    </source>
</evidence>
<dbReference type="AlphaFoldDB" id="A0A1F5G3F0"/>
<dbReference type="PROSITE" id="PS00636">
    <property type="entry name" value="DNAJ_1"/>
    <property type="match status" value="1"/>
</dbReference>
<dbReference type="InterPro" id="IPR036869">
    <property type="entry name" value="J_dom_sf"/>
</dbReference>
<evidence type="ECO:0000259" key="6">
    <source>
        <dbReference type="PROSITE" id="PS50076"/>
    </source>
</evidence>
<dbReference type="FunFam" id="2.60.260.20:FF:000005">
    <property type="entry name" value="Chaperone protein dnaJ 1, mitochondrial"/>
    <property type="match status" value="1"/>
</dbReference>
<dbReference type="Gene3D" id="1.10.287.110">
    <property type="entry name" value="DnaJ domain"/>
    <property type="match status" value="1"/>
</dbReference>
<feature type="domain" description="J" evidence="6">
    <location>
        <begin position="6"/>
        <end position="70"/>
    </location>
</feature>
<dbReference type="InterPro" id="IPR018253">
    <property type="entry name" value="DnaJ_domain_CS"/>
</dbReference>
<dbReference type="PROSITE" id="PS50076">
    <property type="entry name" value="DNAJ_2"/>
    <property type="match status" value="1"/>
</dbReference>